<keyword evidence="2" id="KW-1185">Reference proteome</keyword>
<proteinExistence type="predicted"/>
<dbReference type="EMBL" id="CADIKM010000046">
    <property type="protein sequence ID" value="CAB3802131.1"/>
    <property type="molecule type" value="Genomic_DNA"/>
</dbReference>
<dbReference type="EC" id="1.1.99.3" evidence="1"/>
<dbReference type="InterPro" id="IPR006311">
    <property type="entry name" value="TAT_signal"/>
</dbReference>
<name>A0A6S7BJ35_9BURK</name>
<dbReference type="AlphaFoldDB" id="A0A6S7BJ35"/>
<dbReference type="InterPro" id="IPR027056">
    <property type="entry name" value="Gluconate_2DH_su3"/>
</dbReference>
<organism evidence="1 2">
    <name type="scientific">Pararobbsia alpina</name>
    <dbReference type="NCBI Taxonomy" id="621374"/>
    <lineage>
        <taxon>Bacteria</taxon>
        <taxon>Pseudomonadati</taxon>
        <taxon>Pseudomonadota</taxon>
        <taxon>Betaproteobacteria</taxon>
        <taxon>Burkholderiales</taxon>
        <taxon>Burkholderiaceae</taxon>
        <taxon>Pararobbsia</taxon>
    </lineage>
</organism>
<accession>A0A6S7BJ35</accession>
<gene>
    <name evidence="1" type="ORF">LMG28138_05137</name>
</gene>
<sequence>MSTEKPPTQRRDFLRKTLAIVPAVTLTGGAATMALSNQGHAADAPAPEVPYEPRYFHPAEWAFIHAAVDRLIPSNEDGPGAVELGVPEFLDRQMEAPYGRGAFWYMRGPFKTDAEPTLGYQLRLTPRELYRAAIAAVDDWCRKTHGNTFAALDAPTRDAVLHQLETGKAELETVPANIFFSTLLANTKEGYFADPIYGGNKHMGSWKMIGFPGARADYMDWVGQYGKTYPLGPVSISGEKA</sequence>
<dbReference type="RefSeq" id="WP_175107720.1">
    <property type="nucleotide sequence ID" value="NZ_CADIKM010000046.1"/>
</dbReference>
<evidence type="ECO:0000313" key="2">
    <source>
        <dbReference type="Proteomes" id="UP000494115"/>
    </source>
</evidence>
<dbReference type="Pfam" id="PF13618">
    <property type="entry name" value="Gluconate_2-dh3"/>
    <property type="match status" value="1"/>
</dbReference>
<keyword evidence="1" id="KW-0560">Oxidoreductase</keyword>
<dbReference type="Proteomes" id="UP000494115">
    <property type="component" value="Unassembled WGS sequence"/>
</dbReference>
<protein>
    <submittedName>
        <fullName evidence="1">Gluconate 2-dehydrogenase subunit 3</fullName>
        <ecNumber evidence="1">1.1.99.3</ecNumber>
    </submittedName>
</protein>
<evidence type="ECO:0000313" key="1">
    <source>
        <dbReference type="EMBL" id="CAB3802131.1"/>
    </source>
</evidence>
<reference evidence="1 2" key="1">
    <citation type="submission" date="2020-04" db="EMBL/GenBank/DDBJ databases">
        <authorList>
            <person name="De Canck E."/>
        </authorList>
    </citation>
    <scope>NUCLEOTIDE SEQUENCE [LARGE SCALE GENOMIC DNA]</scope>
    <source>
        <strain evidence="1 2">LMG 28138</strain>
    </source>
</reference>
<dbReference type="GO" id="GO:0033717">
    <property type="term" value="F:gluconate 2-dehydrogenase (acceptor) activity"/>
    <property type="evidence" value="ECO:0007669"/>
    <property type="project" value="UniProtKB-EC"/>
</dbReference>
<dbReference type="PROSITE" id="PS51318">
    <property type="entry name" value="TAT"/>
    <property type="match status" value="1"/>
</dbReference>